<dbReference type="SUPFAM" id="SSF51735">
    <property type="entry name" value="NAD(P)-binding Rossmann-fold domains"/>
    <property type="match status" value="1"/>
</dbReference>
<protein>
    <submittedName>
        <fullName evidence="4">NADPH--quinone reductase</fullName>
    </submittedName>
</protein>
<dbReference type="PANTHER" id="PTHR48106">
    <property type="entry name" value="QUINONE OXIDOREDUCTASE PIG3-RELATED"/>
    <property type="match status" value="1"/>
</dbReference>
<dbReference type="InterPro" id="IPR011032">
    <property type="entry name" value="GroES-like_sf"/>
</dbReference>
<keyword evidence="1" id="KW-0521">NADP</keyword>
<dbReference type="STRING" id="1631356.VV01_05175"/>
<reference evidence="5" key="1">
    <citation type="submission" date="2015-03" db="EMBL/GenBank/DDBJ databases">
        <title>Luteipulveratus halotolerans sp. nov., a novel actinobacterium (Dermacoccaceae) from Sarawak, Malaysia.</title>
        <authorList>
            <person name="Juboi H."/>
            <person name="Basik A."/>
            <person name="Shamsul S.S."/>
            <person name="Arnold P."/>
            <person name="Schmitt E.K."/>
            <person name="Sanglier J.-J."/>
            <person name="Yeo T."/>
        </authorList>
    </citation>
    <scope>NUCLEOTIDE SEQUENCE [LARGE SCALE GENOMIC DNA]</scope>
    <source>
        <strain evidence="5">C296001</strain>
    </source>
</reference>
<dbReference type="OrthoDB" id="4190732at2"/>
<dbReference type="InterPro" id="IPR036291">
    <property type="entry name" value="NAD(P)-bd_dom_sf"/>
</dbReference>
<dbReference type="Pfam" id="PF08240">
    <property type="entry name" value="ADH_N"/>
    <property type="match status" value="1"/>
</dbReference>
<dbReference type="SUPFAM" id="SSF50129">
    <property type="entry name" value="GroES-like"/>
    <property type="match status" value="1"/>
</dbReference>
<dbReference type="InterPro" id="IPR020843">
    <property type="entry name" value="ER"/>
</dbReference>
<dbReference type="GO" id="GO:0005829">
    <property type="term" value="C:cytosol"/>
    <property type="evidence" value="ECO:0007669"/>
    <property type="project" value="TreeGrafter"/>
</dbReference>
<dbReference type="GO" id="GO:0003960">
    <property type="term" value="F:quinone reductase (NADPH) activity"/>
    <property type="evidence" value="ECO:0007669"/>
    <property type="project" value="InterPro"/>
</dbReference>
<dbReference type="SMART" id="SM00829">
    <property type="entry name" value="PKS_ER"/>
    <property type="match status" value="1"/>
</dbReference>
<dbReference type="Pfam" id="PF00107">
    <property type="entry name" value="ADH_zinc_N"/>
    <property type="match status" value="1"/>
</dbReference>
<gene>
    <name evidence="4" type="ORF">VV01_05175</name>
</gene>
<dbReference type="Proteomes" id="UP000037397">
    <property type="component" value="Unassembled WGS sequence"/>
</dbReference>
<proteinExistence type="predicted"/>
<name>A0A0L6CFV7_9MICO</name>
<keyword evidence="2" id="KW-0560">Oxidoreductase</keyword>
<evidence type="ECO:0000313" key="5">
    <source>
        <dbReference type="Proteomes" id="UP000037397"/>
    </source>
</evidence>
<dbReference type="InterPro" id="IPR013154">
    <property type="entry name" value="ADH-like_N"/>
</dbReference>
<dbReference type="Gene3D" id="3.90.180.10">
    <property type="entry name" value="Medium-chain alcohol dehydrogenases, catalytic domain"/>
    <property type="match status" value="1"/>
</dbReference>
<evidence type="ECO:0000259" key="3">
    <source>
        <dbReference type="SMART" id="SM00829"/>
    </source>
</evidence>
<dbReference type="EMBL" id="LAIR01000002">
    <property type="protein sequence ID" value="KNX36682.1"/>
    <property type="molecule type" value="Genomic_DNA"/>
</dbReference>
<evidence type="ECO:0000313" key="4">
    <source>
        <dbReference type="EMBL" id="KNX36682.1"/>
    </source>
</evidence>
<dbReference type="CDD" id="cd05286">
    <property type="entry name" value="QOR2"/>
    <property type="match status" value="1"/>
</dbReference>
<evidence type="ECO:0000256" key="1">
    <source>
        <dbReference type="ARBA" id="ARBA00022857"/>
    </source>
</evidence>
<organism evidence="4 5">
    <name type="scientific">Luteipulveratus halotolerans</name>
    <dbReference type="NCBI Taxonomy" id="1631356"/>
    <lineage>
        <taxon>Bacteria</taxon>
        <taxon>Bacillati</taxon>
        <taxon>Actinomycetota</taxon>
        <taxon>Actinomycetes</taxon>
        <taxon>Micrococcales</taxon>
        <taxon>Dermacoccaceae</taxon>
        <taxon>Luteipulveratus</taxon>
    </lineage>
</organism>
<dbReference type="AlphaFoldDB" id="A0A0L6CFV7"/>
<feature type="domain" description="Enoyl reductase (ER)" evidence="3">
    <location>
        <begin position="10"/>
        <end position="312"/>
    </location>
</feature>
<dbReference type="InterPro" id="IPR047618">
    <property type="entry name" value="QOR-like"/>
</dbReference>
<dbReference type="RefSeq" id="WP_050668958.1">
    <property type="nucleotide sequence ID" value="NZ_LAIR01000002.1"/>
</dbReference>
<dbReference type="InterPro" id="IPR013149">
    <property type="entry name" value="ADH-like_C"/>
</dbReference>
<comment type="caution">
    <text evidence="4">The sequence shown here is derived from an EMBL/GenBank/DDBJ whole genome shotgun (WGS) entry which is preliminary data.</text>
</comment>
<dbReference type="Gene3D" id="3.40.50.720">
    <property type="entry name" value="NAD(P)-binding Rossmann-like Domain"/>
    <property type="match status" value="1"/>
</dbReference>
<accession>A0A0L6CFV7</accession>
<dbReference type="GO" id="GO:0035925">
    <property type="term" value="F:mRNA 3'-UTR AU-rich region binding"/>
    <property type="evidence" value="ECO:0007669"/>
    <property type="project" value="TreeGrafter"/>
</dbReference>
<dbReference type="PANTHER" id="PTHR48106:SF13">
    <property type="entry name" value="QUINONE OXIDOREDUCTASE-RELATED"/>
    <property type="match status" value="1"/>
</dbReference>
<sequence>MTSTDALVVTAPDQMQLQEREVPPPGPDEVQVEVAAVGLNFIDVYQRQGVYDVPRPFVMCSEGAGTVVGTGERVAWGQHLGSAAGVVNVPRAAVVPVPDGVELDVAAASMLQGMTAHYLVSSTYAVLPGDVALVHAAAGGVGQLLVQMITARGGEVIATAGTADKRAIATRLGARAVIDYTTSDDLAADVREANNGNGVHVVYDGVGKDTFDASLASLRPRGTMVLFGGSSGQVPPFDPQRLNKGGSLFLTRPTLAHYIATRDELLERAGDVLSAIASGELAVEIGGRYPLAEAARAYEDLEGRRSTGKLLLVP</sequence>
<dbReference type="FunFam" id="3.40.50.720:FF:000053">
    <property type="entry name" value="Quinone oxidoreductase 1"/>
    <property type="match status" value="1"/>
</dbReference>
<evidence type="ECO:0000256" key="2">
    <source>
        <dbReference type="ARBA" id="ARBA00023002"/>
    </source>
</evidence>
<dbReference type="PATRIC" id="fig|1631356.3.peg.982"/>
<dbReference type="GO" id="GO:0070402">
    <property type="term" value="F:NADPH binding"/>
    <property type="evidence" value="ECO:0007669"/>
    <property type="project" value="TreeGrafter"/>
</dbReference>
<keyword evidence="5" id="KW-1185">Reference proteome</keyword>